<dbReference type="Proteomes" id="UP000199527">
    <property type="component" value="Unassembled WGS sequence"/>
</dbReference>
<proteinExistence type="predicted"/>
<gene>
    <name evidence="1" type="ORF">SAMN04488540_1085</name>
</gene>
<evidence type="ECO:0000313" key="2">
    <source>
        <dbReference type="Proteomes" id="UP000199527"/>
    </source>
</evidence>
<dbReference type="EMBL" id="FNEM01000008">
    <property type="protein sequence ID" value="SDJ41669.1"/>
    <property type="molecule type" value="Genomic_DNA"/>
</dbReference>
<dbReference type="AlphaFoldDB" id="A0A1G8TJC9"/>
<dbReference type="Gene3D" id="3.40.1440.10">
    <property type="entry name" value="GIY-YIG endonuclease"/>
    <property type="match status" value="1"/>
</dbReference>
<dbReference type="InterPro" id="IPR035901">
    <property type="entry name" value="GIY-YIG_endonuc_sf"/>
</dbReference>
<sequence>MPEQLEALQQSAQITVEQTRAWFEQAASSATRDDFAKKGGLKDDGTGAVYAYFNSQGLCLYVGQTGRTVKARQHDQTSPHKKKEWWPEWTELKFVQQSQESQRLLLEILLIQAHRPKHNVKPEFFEITEWLSK</sequence>
<reference evidence="2" key="1">
    <citation type="submission" date="2016-10" db="EMBL/GenBank/DDBJ databases">
        <authorList>
            <person name="Varghese N."/>
            <person name="Submissions S."/>
        </authorList>
    </citation>
    <scope>NUCLEOTIDE SEQUENCE [LARGE SCALE GENOMIC DNA]</scope>
    <source>
        <strain evidence="2">DSM 23317</strain>
    </source>
</reference>
<accession>A0A1G8TJC9</accession>
<dbReference type="RefSeq" id="WP_143026612.1">
    <property type="nucleotide sequence ID" value="NZ_FNEM01000008.1"/>
</dbReference>
<keyword evidence="2" id="KW-1185">Reference proteome</keyword>
<dbReference type="OrthoDB" id="7065502at2"/>
<protein>
    <recommendedName>
        <fullName evidence="3">GIY-YIG domain-containing protein</fullName>
    </recommendedName>
</protein>
<organism evidence="1 2">
    <name type="scientific">Ferrimonas sediminum</name>
    <dbReference type="NCBI Taxonomy" id="718193"/>
    <lineage>
        <taxon>Bacteria</taxon>
        <taxon>Pseudomonadati</taxon>
        <taxon>Pseudomonadota</taxon>
        <taxon>Gammaproteobacteria</taxon>
        <taxon>Alteromonadales</taxon>
        <taxon>Ferrimonadaceae</taxon>
        <taxon>Ferrimonas</taxon>
    </lineage>
</organism>
<name>A0A1G8TJC9_9GAMM</name>
<evidence type="ECO:0000313" key="1">
    <source>
        <dbReference type="EMBL" id="SDJ41669.1"/>
    </source>
</evidence>
<evidence type="ECO:0008006" key="3">
    <source>
        <dbReference type="Google" id="ProtNLM"/>
    </source>
</evidence>